<evidence type="ECO:0000313" key="2">
    <source>
        <dbReference type="Proteomes" id="UP000829447"/>
    </source>
</evidence>
<gene>
    <name evidence="1" type="ORF">PGIGA_G00132890</name>
</gene>
<dbReference type="EMBL" id="CM040475">
    <property type="protein sequence ID" value="MCI4391327.1"/>
    <property type="molecule type" value="Genomic_DNA"/>
</dbReference>
<reference evidence="1 2" key="1">
    <citation type="journal article" date="2022" name="bioRxiv">
        <title>An ancient truncated duplication of the anti-Mullerian hormone receptor type 2 gene is a potential conserved master sex determinant in the Pangasiidae catfish family.</title>
        <authorList>
            <person name="Wen M."/>
            <person name="Pan Q."/>
            <person name="Jouanno E."/>
            <person name="Montfort J."/>
            <person name="Zahm M."/>
            <person name="Cabau C."/>
            <person name="Klopp C."/>
            <person name="Iampietro C."/>
            <person name="Roques C."/>
            <person name="Bouchez O."/>
            <person name="Castinel A."/>
            <person name="Donnadieu C."/>
            <person name="Parrinello H."/>
            <person name="Poncet C."/>
            <person name="Belmonte E."/>
            <person name="Gautier V."/>
            <person name="Avarre J.-C."/>
            <person name="Dugue R."/>
            <person name="Gustiano R."/>
            <person name="Ha T.T.T."/>
            <person name="Campet M."/>
            <person name="Sriphairoj K."/>
            <person name="Ribolli J."/>
            <person name="de Almeida F.L."/>
            <person name="Desvignes T."/>
            <person name="Postlethwait J.H."/>
            <person name="Bucao C.F."/>
            <person name="Robinson-Rechavi M."/>
            <person name="Bobe J."/>
            <person name="Herpin A."/>
            <person name="Guiguen Y."/>
        </authorList>
    </citation>
    <scope>NUCLEOTIDE SEQUENCE [LARGE SCALE GENOMIC DNA]</scope>
    <source>
        <strain evidence="1">YG-Dec2019</strain>
    </source>
</reference>
<comment type="caution">
    <text evidence="1">The sequence shown here is derived from an EMBL/GenBank/DDBJ whole genome shotgun (WGS) entry which is preliminary data.</text>
</comment>
<evidence type="ECO:0000313" key="1">
    <source>
        <dbReference type="EMBL" id="MCI4391327.1"/>
    </source>
</evidence>
<protein>
    <submittedName>
        <fullName evidence="1">Uncharacterized protein</fullName>
    </submittedName>
</protein>
<proteinExistence type="predicted"/>
<keyword evidence="2" id="KW-1185">Reference proteome</keyword>
<name>A0ACC5XJE7_PANGG</name>
<sequence length="780" mass="87679">MMRWSNFGLRRENAKVTLGSYPESPFAVWFVVSECILHIVLDLRMRDYAEKEKAITKALENLKANFYCELCDKQYHKHQEFDNHINSYDHAHKQRLKELKQREFARNVSSKSWKDERKQEKALKRLHQIALLKQQRDGDKEKKTKLTAAARDQQQEKIRLNGSDKPGSNNTLYQDQNHSTPSPKEGPKSPNTKIPPSAPVLTNQCSLRVKCSSLLAQTPKGHRHAKAGISFCFSKRAHLKLDSCASVFTDGLDETSDHQEVQRQQQKLALQALLSRSPSPTQDDHHVPLDPMPLNTSPKRDLQTDQPNQEGSLEMQVMYCTIEPQRQSCPDTHGPEFGRQPASSKDRAANNGQKSRQQRAYEGLMERSSLSPTAHIDGHNNMTPGQLNAQYSKQDLQSSSKQDNSMTENCLAEGDLSRKTFLSVLGKDGTKLKWPCELVQYTSDEPRVSYSCNPLFLNFKCTEGKEKSTGAEKADVCNVSDQPNRAEEQTPNINKVNLGILKPKKHKHRRRGRIRMCKVDAVKRQRVACALSNSSQSPAEGQFEFNSTPASKLRIKQNCTEKRHKLRNRKRPQDETQQLNLKSIIVNAFSAPQHRRRKRQRLPSALRMAKHKALLHASPVGSGDNYQWYGNFCKSKRDANVTPLKSSSWGVLSELSFLFLHLLSFGLLGIPQFPICPPSSPSQSLTAPLHPSSISYCVLSSFPCSNAGNTPSPPYFSSTPPPCTSSFSHCWPNASPPTTCLIAPLCAYPSSHRSWQKSANPPYTTASVPSTGSSAPPWYC</sequence>
<accession>A0ACC5XJE7</accession>
<dbReference type="Proteomes" id="UP000829447">
    <property type="component" value="Linkage Group LG22"/>
</dbReference>
<organism evidence="1 2">
    <name type="scientific">Pangasianodon gigas</name>
    <name type="common">Mekong giant catfish</name>
    <name type="synonym">Pangasius gigas</name>
    <dbReference type="NCBI Taxonomy" id="30993"/>
    <lineage>
        <taxon>Eukaryota</taxon>
        <taxon>Metazoa</taxon>
        <taxon>Chordata</taxon>
        <taxon>Craniata</taxon>
        <taxon>Vertebrata</taxon>
        <taxon>Euteleostomi</taxon>
        <taxon>Actinopterygii</taxon>
        <taxon>Neopterygii</taxon>
        <taxon>Teleostei</taxon>
        <taxon>Ostariophysi</taxon>
        <taxon>Siluriformes</taxon>
        <taxon>Pangasiidae</taxon>
        <taxon>Pangasianodon</taxon>
    </lineage>
</organism>